<evidence type="ECO:0000313" key="6">
    <source>
        <dbReference type="EMBL" id="MFD0924378.1"/>
    </source>
</evidence>
<dbReference type="PANTHER" id="PTHR30055">
    <property type="entry name" value="HTH-TYPE TRANSCRIPTIONAL REGULATOR RUTR"/>
    <property type="match status" value="1"/>
</dbReference>
<gene>
    <name evidence="6" type="ORF">ACFQ04_01385</name>
</gene>
<comment type="caution">
    <text evidence="6">The sequence shown here is derived from an EMBL/GenBank/DDBJ whole genome shotgun (WGS) entry which is preliminary data.</text>
</comment>
<organism evidence="6 7">
    <name type="scientific">Williamsia deligens</name>
    <dbReference type="NCBI Taxonomy" id="321325"/>
    <lineage>
        <taxon>Bacteria</taxon>
        <taxon>Bacillati</taxon>
        <taxon>Actinomycetota</taxon>
        <taxon>Actinomycetes</taxon>
        <taxon>Mycobacteriales</taxon>
        <taxon>Nocardiaceae</taxon>
        <taxon>Williamsia</taxon>
    </lineage>
</organism>
<protein>
    <submittedName>
        <fullName evidence="6">TetR/AcrR family transcriptional regulator</fullName>
    </submittedName>
</protein>
<keyword evidence="7" id="KW-1185">Reference proteome</keyword>
<evidence type="ECO:0000259" key="5">
    <source>
        <dbReference type="PROSITE" id="PS50977"/>
    </source>
</evidence>
<keyword evidence="1" id="KW-0805">Transcription regulation</keyword>
<dbReference type="EMBL" id="JBHTIL010000001">
    <property type="protein sequence ID" value="MFD0924378.1"/>
    <property type="molecule type" value="Genomic_DNA"/>
</dbReference>
<dbReference type="PRINTS" id="PR00455">
    <property type="entry name" value="HTHTETR"/>
</dbReference>
<evidence type="ECO:0000256" key="2">
    <source>
        <dbReference type="ARBA" id="ARBA00023125"/>
    </source>
</evidence>
<evidence type="ECO:0000313" key="7">
    <source>
        <dbReference type="Proteomes" id="UP001597068"/>
    </source>
</evidence>
<feature type="DNA-binding region" description="H-T-H motif" evidence="4">
    <location>
        <begin position="34"/>
        <end position="53"/>
    </location>
</feature>
<keyword evidence="3" id="KW-0804">Transcription</keyword>
<proteinExistence type="predicted"/>
<dbReference type="InterPro" id="IPR001647">
    <property type="entry name" value="HTH_TetR"/>
</dbReference>
<dbReference type="InterPro" id="IPR050109">
    <property type="entry name" value="HTH-type_TetR-like_transc_reg"/>
</dbReference>
<dbReference type="InterPro" id="IPR009057">
    <property type="entry name" value="Homeodomain-like_sf"/>
</dbReference>
<reference evidence="7" key="1">
    <citation type="journal article" date="2019" name="Int. J. Syst. Evol. Microbiol.">
        <title>The Global Catalogue of Microorganisms (GCM) 10K type strain sequencing project: providing services to taxonomists for standard genome sequencing and annotation.</title>
        <authorList>
            <consortium name="The Broad Institute Genomics Platform"/>
            <consortium name="The Broad Institute Genome Sequencing Center for Infectious Disease"/>
            <person name="Wu L."/>
            <person name="Ma J."/>
        </authorList>
    </citation>
    <scope>NUCLEOTIDE SEQUENCE [LARGE SCALE GENOMIC DNA]</scope>
    <source>
        <strain evidence="7">CCUG 50873</strain>
    </source>
</reference>
<dbReference type="RefSeq" id="WP_253647579.1">
    <property type="nucleotide sequence ID" value="NZ_BAAAMO010000002.1"/>
</dbReference>
<evidence type="ECO:0000256" key="3">
    <source>
        <dbReference type="ARBA" id="ARBA00023163"/>
    </source>
</evidence>
<dbReference type="SUPFAM" id="SSF46689">
    <property type="entry name" value="Homeodomain-like"/>
    <property type="match status" value="1"/>
</dbReference>
<accession>A0ABW3G318</accession>
<evidence type="ECO:0000256" key="1">
    <source>
        <dbReference type="ARBA" id="ARBA00023015"/>
    </source>
</evidence>
<dbReference type="PANTHER" id="PTHR30055:SF234">
    <property type="entry name" value="HTH-TYPE TRANSCRIPTIONAL REGULATOR BETI"/>
    <property type="match status" value="1"/>
</dbReference>
<name>A0ABW3G318_9NOCA</name>
<keyword evidence="2 4" id="KW-0238">DNA-binding</keyword>
<dbReference type="PROSITE" id="PS50977">
    <property type="entry name" value="HTH_TETR_2"/>
    <property type="match status" value="1"/>
</dbReference>
<dbReference type="Gene3D" id="1.10.357.10">
    <property type="entry name" value="Tetracycline Repressor, domain 2"/>
    <property type="match status" value="1"/>
</dbReference>
<feature type="domain" description="HTH tetR-type" evidence="5">
    <location>
        <begin position="11"/>
        <end position="71"/>
    </location>
</feature>
<dbReference type="Pfam" id="PF00440">
    <property type="entry name" value="TetR_N"/>
    <property type="match status" value="1"/>
</dbReference>
<evidence type="ECO:0000256" key="4">
    <source>
        <dbReference type="PROSITE-ProRule" id="PRU00335"/>
    </source>
</evidence>
<dbReference type="Proteomes" id="UP001597068">
    <property type="component" value="Unassembled WGS sequence"/>
</dbReference>
<sequence length="185" mass="19711">MTDWIAEDRTRVAERRLLDVAAELFARRGVDAVTMADIAAAAGCSRATLYRYFPTRSDVLTGYIRATTERILVRIVQDTDRVDDPRDRAAAAVTAALAAIRADPALGPWFATDAGLPARLAVSHPAIADAVRAVMGGDAPDAAATARWVTRSIIALIVMPEPTPDDERRCVERFVAPAVAAVGAG</sequence>